<keyword evidence="2" id="KW-1185">Reference proteome</keyword>
<evidence type="ECO:0008006" key="3">
    <source>
        <dbReference type="Google" id="ProtNLM"/>
    </source>
</evidence>
<proteinExistence type="predicted"/>
<dbReference type="RefSeq" id="WP_089241565.1">
    <property type="nucleotide sequence ID" value="NZ_FZOK01000012.1"/>
</dbReference>
<name>A0A239FCN1_9BACT</name>
<dbReference type="SUPFAM" id="SSF52833">
    <property type="entry name" value="Thioredoxin-like"/>
    <property type="match status" value="1"/>
</dbReference>
<evidence type="ECO:0000313" key="2">
    <source>
        <dbReference type="Proteomes" id="UP000198480"/>
    </source>
</evidence>
<dbReference type="OrthoDB" id="9815205at2"/>
<evidence type="ECO:0000313" key="1">
    <source>
        <dbReference type="EMBL" id="SNS54587.1"/>
    </source>
</evidence>
<sequence length="181" mass="20788">MKTSLKITPFIIIVLAFSFCNTKNNTENVVRNGESLANTVLTLPDSLTLYKSEFSEVPRTVAINSTSVVVFINVSCVTCIDELDYWLENSAKLQEKNIPMIFILRASDDFYFFKFLIENENKELPEGSFYLDIKDEFRVLNEKLLTHEVNTFLIDQGLKVIKSGNPIKSSSFAKDLFEWEF</sequence>
<dbReference type="Proteomes" id="UP000198480">
    <property type="component" value="Unassembled WGS sequence"/>
</dbReference>
<accession>A0A239FCN1</accession>
<dbReference type="EMBL" id="FZOK01000012">
    <property type="protein sequence ID" value="SNS54587.1"/>
    <property type="molecule type" value="Genomic_DNA"/>
</dbReference>
<protein>
    <recommendedName>
        <fullName evidence="3">AhpC/TSA family protein</fullName>
    </recommendedName>
</protein>
<gene>
    <name evidence="1" type="ORF">SAMN06295967_11248</name>
</gene>
<dbReference type="InterPro" id="IPR036249">
    <property type="entry name" value="Thioredoxin-like_sf"/>
</dbReference>
<organism evidence="1 2">
    <name type="scientific">Belliella buryatensis</name>
    <dbReference type="NCBI Taxonomy" id="1500549"/>
    <lineage>
        <taxon>Bacteria</taxon>
        <taxon>Pseudomonadati</taxon>
        <taxon>Bacteroidota</taxon>
        <taxon>Cytophagia</taxon>
        <taxon>Cytophagales</taxon>
        <taxon>Cyclobacteriaceae</taxon>
        <taxon>Belliella</taxon>
    </lineage>
</organism>
<dbReference type="AlphaFoldDB" id="A0A239FCN1"/>
<reference evidence="2" key="1">
    <citation type="submission" date="2017-06" db="EMBL/GenBank/DDBJ databases">
        <authorList>
            <person name="Varghese N."/>
            <person name="Submissions S."/>
        </authorList>
    </citation>
    <scope>NUCLEOTIDE SEQUENCE [LARGE SCALE GENOMIC DNA]</scope>
    <source>
        <strain evidence="2">5C</strain>
    </source>
</reference>